<dbReference type="AlphaFoldDB" id="A0AAD4LMQ1"/>
<keyword evidence="2" id="KW-1185">Reference proteome</keyword>
<proteinExistence type="predicted"/>
<sequence length="181" mass="20335">MTKSLVALRSCVIDLSLSRLTHLHKQTNAARTWDMLQSWTRIDLKTLVGSNINSPTNAIYMTVTEHTMFGRFEFYLDKEAYPDIPNKYKVRMPRQGANLSNGSLDSEVDVEFPTLEASSVEPPNPICLKIHAAFAKVLHLCGIAEYIESVERDAETEGTLSLDGETDFASYLRSKIPVMVH</sequence>
<organism evidence="1 2">
    <name type="scientific">Lactarius akahatsu</name>
    <dbReference type="NCBI Taxonomy" id="416441"/>
    <lineage>
        <taxon>Eukaryota</taxon>
        <taxon>Fungi</taxon>
        <taxon>Dikarya</taxon>
        <taxon>Basidiomycota</taxon>
        <taxon>Agaricomycotina</taxon>
        <taxon>Agaricomycetes</taxon>
        <taxon>Russulales</taxon>
        <taxon>Russulaceae</taxon>
        <taxon>Lactarius</taxon>
    </lineage>
</organism>
<evidence type="ECO:0008006" key="3">
    <source>
        <dbReference type="Google" id="ProtNLM"/>
    </source>
</evidence>
<protein>
    <recommendedName>
        <fullName evidence="3">HNH nuclease domain-containing protein</fullName>
    </recommendedName>
</protein>
<accession>A0AAD4LMQ1</accession>
<gene>
    <name evidence="1" type="ORF">EDB92DRAFT_1855509</name>
</gene>
<evidence type="ECO:0000313" key="1">
    <source>
        <dbReference type="EMBL" id="KAH8992898.1"/>
    </source>
</evidence>
<dbReference type="EMBL" id="JAKELL010000020">
    <property type="protein sequence ID" value="KAH8992898.1"/>
    <property type="molecule type" value="Genomic_DNA"/>
</dbReference>
<evidence type="ECO:0000313" key="2">
    <source>
        <dbReference type="Proteomes" id="UP001201163"/>
    </source>
</evidence>
<reference evidence="1" key="1">
    <citation type="submission" date="2022-01" db="EMBL/GenBank/DDBJ databases">
        <title>Comparative genomics reveals a dynamic genome evolution in the ectomycorrhizal milk-cap (Lactarius) mushrooms.</title>
        <authorList>
            <consortium name="DOE Joint Genome Institute"/>
            <person name="Lebreton A."/>
            <person name="Tang N."/>
            <person name="Kuo A."/>
            <person name="LaButti K."/>
            <person name="Drula E."/>
            <person name="Barry K."/>
            <person name="Clum A."/>
            <person name="Lipzen A."/>
            <person name="Mousain D."/>
            <person name="Ng V."/>
            <person name="Wang R."/>
            <person name="Wang X."/>
            <person name="Dai Y."/>
            <person name="Henrissat B."/>
            <person name="Grigoriev I.V."/>
            <person name="Guerin-Laguette A."/>
            <person name="Yu F."/>
            <person name="Martin F.M."/>
        </authorList>
    </citation>
    <scope>NUCLEOTIDE SEQUENCE</scope>
    <source>
        <strain evidence="1">QP</strain>
    </source>
</reference>
<name>A0AAD4LMQ1_9AGAM</name>
<dbReference type="Proteomes" id="UP001201163">
    <property type="component" value="Unassembled WGS sequence"/>
</dbReference>
<comment type="caution">
    <text evidence="1">The sequence shown here is derived from an EMBL/GenBank/DDBJ whole genome shotgun (WGS) entry which is preliminary data.</text>
</comment>